<keyword evidence="3" id="KW-1185">Reference proteome</keyword>
<gene>
    <name evidence="2" type="ORF">ACFOD9_03265</name>
</gene>
<comment type="caution">
    <text evidence="2">The sequence shown here is derived from an EMBL/GenBank/DDBJ whole genome shotgun (WGS) entry which is preliminary data.</text>
</comment>
<proteinExistence type="predicted"/>
<organism evidence="2 3">
    <name type="scientific">Novosphingobium bradum</name>
    <dbReference type="NCBI Taxonomy" id="1737444"/>
    <lineage>
        <taxon>Bacteria</taxon>
        <taxon>Pseudomonadati</taxon>
        <taxon>Pseudomonadota</taxon>
        <taxon>Alphaproteobacteria</taxon>
        <taxon>Sphingomonadales</taxon>
        <taxon>Sphingomonadaceae</taxon>
        <taxon>Novosphingobium</taxon>
    </lineage>
</organism>
<reference evidence="3" key="1">
    <citation type="journal article" date="2019" name="Int. J. Syst. Evol. Microbiol.">
        <title>The Global Catalogue of Microorganisms (GCM) 10K type strain sequencing project: providing services to taxonomists for standard genome sequencing and annotation.</title>
        <authorList>
            <consortium name="The Broad Institute Genomics Platform"/>
            <consortium name="The Broad Institute Genome Sequencing Center for Infectious Disease"/>
            <person name="Wu L."/>
            <person name="Ma J."/>
        </authorList>
    </citation>
    <scope>NUCLEOTIDE SEQUENCE [LARGE SCALE GENOMIC DNA]</scope>
    <source>
        <strain evidence="3">KCTC 42984</strain>
    </source>
</reference>
<evidence type="ECO:0000313" key="2">
    <source>
        <dbReference type="EMBL" id="MFC3173267.1"/>
    </source>
</evidence>
<dbReference type="Proteomes" id="UP001595604">
    <property type="component" value="Unassembled WGS sequence"/>
</dbReference>
<name>A0ABV7IMS9_9SPHN</name>
<sequence>MPAPVLTPSSTGVALPQVTLAAITSIAPEATARAVALSMAGIAFGEVLWISDLAPPPSLAGRVRWEPIAPLTSRDAYSRFMLRDLAGLVGTDHVLCVQWDGHVIDPARWDPAFLDFDYIGAVWPQFRDGAVVGNGGFSLRSRRLLQACAALPGCGPEAEDVFICRTMRSRLERDHAIRFAPPELAARFAYERERGTAPAFGFHGVFNLVELVSDREAAGLVAQLPMRSLARNELREIGWWALRHGRLRLAAEVARRWRRWL</sequence>
<evidence type="ECO:0000313" key="3">
    <source>
        <dbReference type="Proteomes" id="UP001595604"/>
    </source>
</evidence>
<accession>A0ABV7IMS9</accession>
<feature type="domain" description="DUF5672" evidence="1">
    <location>
        <begin position="70"/>
        <end position="194"/>
    </location>
</feature>
<dbReference type="Pfam" id="PF18922">
    <property type="entry name" value="DUF5672"/>
    <property type="match status" value="1"/>
</dbReference>
<dbReference type="RefSeq" id="WP_379508649.1">
    <property type="nucleotide sequence ID" value="NZ_JBHRTQ010000003.1"/>
</dbReference>
<dbReference type="InterPro" id="IPR043729">
    <property type="entry name" value="DUF5672"/>
</dbReference>
<protein>
    <submittedName>
        <fullName evidence="2">DUF5672 family protein</fullName>
    </submittedName>
</protein>
<dbReference type="EMBL" id="JBHRTQ010000003">
    <property type="protein sequence ID" value="MFC3173267.1"/>
    <property type="molecule type" value="Genomic_DNA"/>
</dbReference>
<evidence type="ECO:0000259" key="1">
    <source>
        <dbReference type="Pfam" id="PF18922"/>
    </source>
</evidence>